<proteinExistence type="predicted"/>
<sequence length="109" mass="11731">MTARLMFIQDAAPLARARVRLPGSSEEFELDEEGRVELALSGGSHTLEIFSEGSWKTTRVEVAPQKSLMVVEVGQAQAHAGTLAACGQPLNSTAPHAPPTLMGDRYRLD</sequence>
<name>A0A5C6WXA4_9DELT</name>
<dbReference type="Proteomes" id="UP000321412">
    <property type="component" value="Unassembled WGS sequence"/>
</dbReference>
<evidence type="ECO:0000313" key="2">
    <source>
        <dbReference type="EMBL" id="TXD34056.1"/>
    </source>
</evidence>
<evidence type="ECO:0000256" key="1">
    <source>
        <dbReference type="SAM" id="MobiDB-lite"/>
    </source>
</evidence>
<protein>
    <submittedName>
        <fullName evidence="2">Uncharacterized protein</fullName>
    </submittedName>
</protein>
<reference evidence="2 3" key="1">
    <citation type="submission" date="2019-08" db="EMBL/GenBank/DDBJ databases">
        <title>Bradymonadales sp. TMQ4.</title>
        <authorList>
            <person name="Liang Q."/>
        </authorList>
    </citation>
    <scope>NUCLEOTIDE SEQUENCE [LARGE SCALE GENOMIC DNA]</scope>
    <source>
        <strain evidence="2 3">TMQ4</strain>
    </source>
</reference>
<evidence type="ECO:0000313" key="3">
    <source>
        <dbReference type="Proteomes" id="UP000321412"/>
    </source>
</evidence>
<keyword evidence="3" id="KW-1185">Reference proteome</keyword>
<feature type="region of interest" description="Disordered" evidence="1">
    <location>
        <begin position="88"/>
        <end position="109"/>
    </location>
</feature>
<organism evidence="2 3">
    <name type="scientific">Lujinxingia vulgaris</name>
    <dbReference type="NCBI Taxonomy" id="2600176"/>
    <lineage>
        <taxon>Bacteria</taxon>
        <taxon>Deltaproteobacteria</taxon>
        <taxon>Bradymonadales</taxon>
        <taxon>Lujinxingiaceae</taxon>
        <taxon>Lujinxingia</taxon>
    </lineage>
</organism>
<accession>A0A5C6WXA4</accession>
<comment type="caution">
    <text evidence="2">The sequence shown here is derived from an EMBL/GenBank/DDBJ whole genome shotgun (WGS) entry which is preliminary data.</text>
</comment>
<dbReference type="RefSeq" id="WP_146983189.1">
    <property type="nucleotide sequence ID" value="NZ_VOSM01000016.1"/>
</dbReference>
<gene>
    <name evidence="2" type="ORF">FRC98_19545</name>
</gene>
<dbReference type="AlphaFoldDB" id="A0A5C6WXA4"/>
<dbReference type="EMBL" id="VOSM01000016">
    <property type="protein sequence ID" value="TXD34056.1"/>
    <property type="molecule type" value="Genomic_DNA"/>
</dbReference>